<dbReference type="EMBL" id="JAMTCK010000019">
    <property type="protein sequence ID" value="MCP2169552.1"/>
    <property type="molecule type" value="Genomic_DNA"/>
</dbReference>
<comment type="caution">
    <text evidence="2">The sequence shown here is derived from an EMBL/GenBank/DDBJ whole genome shotgun (WGS) entry which is preliminary data.</text>
</comment>
<dbReference type="Proteomes" id="UP001206128">
    <property type="component" value="Unassembled WGS sequence"/>
</dbReference>
<keyword evidence="3" id="KW-1185">Reference proteome</keyword>
<gene>
    <name evidence="2" type="ORF">LX83_006438</name>
</gene>
<accession>A0AAE3KJW7</accession>
<organism evidence="2 3">
    <name type="scientific">Goodfellowiella coeruleoviolacea</name>
    <dbReference type="NCBI Taxonomy" id="334858"/>
    <lineage>
        <taxon>Bacteria</taxon>
        <taxon>Bacillati</taxon>
        <taxon>Actinomycetota</taxon>
        <taxon>Actinomycetes</taxon>
        <taxon>Pseudonocardiales</taxon>
        <taxon>Pseudonocardiaceae</taxon>
        <taxon>Goodfellowiella</taxon>
    </lineage>
</organism>
<protein>
    <submittedName>
        <fullName evidence="2">Uncharacterized protein</fullName>
    </submittedName>
</protein>
<name>A0AAE3KJW7_9PSEU</name>
<sequence length="68" mass="6617">MGGAGGTAAGRHAARACRAGADRSKSGFRFFRGAKWGILGAVTAAVGLACRPGGPGPDPTGVGCFARV</sequence>
<feature type="region of interest" description="Disordered" evidence="1">
    <location>
        <begin position="1"/>
        <end position="21"/>
    </location>
</feature>
<evidence type="ECO:0000313" key="2">
    <source>
        <dbReference type="EMBL" id="MCP2169552.1"/>
    </source>
</evidence>
<proteinExistence type="predicted"/>
<evidence type="ECO:0000256" key="1">
    <source>
        <dbReference type="SAM" id="MobiDB-lite"/>
    </source>
</evidence>
<reference evidence="2" key="1">
    <citation type="submission" date="2022-06" db="EMBL/GenBank/DDBJ databases">
        <title>Genomic Encyclopedia of Archaeal and Bacterial Type Strains, Phase II (KMG-II): from individual species to whole genera.</title>
        <authorList>
            <person name="Goeker M."/>
        </authorList>
    </citation>
    <scope>NUCLEOTIDE SEQUENCE</scope>
    <source>
        <strain evidence="2">DSM 43935</strain>
    </source>
</reference>
<dbReference type="AlphaFoldDB" id="A0AAE3KJW7"/>
<evidence type="ECO:0000313" key="3">
    <source>
        <dbReference type="Proteomes" id="UP001206128"/>
    </source>
</evidence>